<dbReference type="SUPFAM" id="SSF51126">
    <property type="entry name" value="Pectin lyase-like"/>
    <property type="match status" value="2"/>
</dbReference>
<feature type="domain" description="Periplasmic copper-binding protein NosD beta helix" evidence="1">
    <location>
        <begin position="403"/>
        <end position="560"/>
    </location>
</feature>
<dbReference type="Gene3D" id="2.160.20.10">
    <property type="entry name" value="Single-stranded right-handed beta-helix, Pectin lyase-like"/>
    <property type="match status" value="2"/>
</dbReference>
<keyword evidence="3" id="KW-1185">Reference proteome</keyword>
<evidence type="ECO:0000313" key="2">
    <source>
        <dbReference type="EMBL" id="GAA3513692.1"/>
    </source>
</evidence>
<organism evidence="2 3">
    <name type="scientific">Aquimarina addita</name>
    <dbReference type="NCBI Taxonomy" id="870485"/>
    <lineage>
        <taxon>Bacteria</taxon>
        <taxon>Pseudomonadati</taxon>
        <taxon>Bacteroidota</taxon>
        <taxon>Flavobacteriia</taxon>
        <taxon>Flavobacteriales</taxon>
        <taxon>Flavobacteriaceae</taxon>
        <taxon>Aquimarina</taxon>
    </lineage>
</organism>
<dbReference type="Pfam" id="PF05048">
    <property type="entry name" value="NosD"/>
    <property type="match status" value="1"/>
</dbReference>
<dbReference type="InterPro" id="IPR012334">
    <property type="entry name" value="Pectin_lyas_fold"/>
</dbReference>
<dbReference type="InterPro" id="IPR011050">
    <property type="entry name" value="Pectin_lyase_fold/virulence"/>
</dbReference>
<dbReference type="SMART" id="SM00710">
    <property type="entry name" value="PbH1"/>
    <property type="match status" value="12"/>
</dbReference>
<name>A0ABP6UQW4_9FLAO</name>
<gene>
    <name evidence="2" type="ORF">GCM10022393_29380</name>
</gene>
<dbReference type="EMBL" id="BAABCW010000012">
    <property type="protein sequence ID" value="GAA3513692.1"/>
    <property type="molecule type" value="Genomic_DNA"/>
</dbReference>
<dbReference type="InterPro" id="IPR006626">
    <property type="entry name" value="PbH1"/>
</dbReference>
<protein>
    <recommendedName>
        <fullName evidence="1">Periplasmic copper-binding protein NosD beta helix domain-containing protein</fullName>
    </recommendedName>
</protein>
<sequence>MKKLIYPFLFCSLFFVSCSTDEGIDNEQNPESEPEPIIITATEPCVISDLDIGTNATITIDCLLDLEGNTIEVPSDVTFAFDGGDIFNGTLNFSSAGKIAGELLNSKLTITGDVSLLSEEFEFVPSRWDIVQTNSADPAPPLQTEAYSNHVVFQETINFIKKLGAKNFIIGKMDAYFDSDSNSVPVAYLPSNMNLTMADNTTLRVFPVDKDYTSMMFRVYDSENIIVSGGNLIGDRLEHGPTEGSKSLFWITASRNIIVENMHLSLASAGISVNSSSWYDYPDQIARPYIPSEDIIIRNCTLDSNQYNNLSVTDGYRVLIEGNTLYRAGNDVENKYYTSYGQAPRIGIVIEPASNGPGYTQRIEDVTIKSNIVEETRTNSILAVGAFRTIIDGNTVDGGIGWTTAAGVKVTNNTVLGGGIVGGVYFESYGIEKSTDNIIANNIIKNGATGIFLTNDETEVYDNEIIDCTVGIMMNKLVEAKIHNNIITNTTSEKSWGINSQFYVNDVEVYDNKITVNNGLPMYFISINNEVEEEDYHVNVYNNYFNGSSNISVTNSNNIDFSGNDFVNTGIGFGGASNIVFESNTIDCKTAIAVGINRAATSSQNIKILNNTIANTSGNRLEGYGVRINTVGTDYLTEDSNIEISGNSIVTLGQNYCFHSTNFDNLTISNNTLTSDEDYDYISLYFRGNNSSISDNDIIAGGVRVDIDGDNNTVINNE</sequence>
<comment type="caution">
    <text evidence="2">The sequence shown here is derived from an EMBL/GenBank/DDBJ whole genome shotgun (WGS) entry which is preliminary data.</text>
</comment>
<reference evidence="3" key="1">
    <citation type="journal article" date="2019" name="Int. J. Syst. Evol. Microbiol.">
        <title>The Global Catalogue of Microorganisms (GCM) 10K type strain sequencing project: providing services to taxonomists for standard genome sequencing and annotation.</title>
        <authorList>
            <consortium name="The Broad Institute Genomics Platform"/>
            <consortium name="The Broad Institute Genome Sequencing Center for Infectious Disease"/>
            <person name="Wu L."/>
            <person name="Ma J."/>
        </authorList>
    </citation>
    <scope>NUCLEOTIDE SEQUENCE [LARGE SCALE GENOMIC DNA]</scope>
    <source>
        <strain evidence="3">JCM 17106</strain>
    </source>
</reference>
<dbReference type="PROSITE" id="PS51257">
    <property type="entry name" value="PROKAR_LIPOPROTEIN"/>
    <property type="match status" value="1"/>
</dbReference>
<evidence type="ECO:0000259" key="1">
    <source>
        <dbReference type="Pfam" id="PF05048"/>
    </source>
</evidence>
<evidence type="ECO:0000313" key="3">
    <source>
        <dbReference type="Proteomes" id="UP001500459"/>
    </source>
</evidence>
<dbReference type="Proteomes" id="UP001500459">
    <property type="component" value="Unassembled WGS sequence"/>
</dbReference>
<proteinExistence type="predicted"/>
<accession>A0ABP6UQW4</accession>
<dbReference type="RefSeq" id="WP_344928705.1">
    <property type="nucleotide sequence ID" value="NZ_BAABCW010000012.1"/>
</dbReference>
<dbReference type="InterPro" id="IPR007742">
    <property type="entry name" value="NosD_dom"/>
</dbReference>